<dbReference type="EMBL" id="JAOZEV010000006">
    <property type="protein sequence ID" value="MCV9932746.1"/>
    <property type="molecule type" value="Genomic_DNA"/>
</dbReference>
<dbReference type="CDD" id="cd07185">
    <property type="entry name" value="OmpA_C-like"/>
    <property type="match status" value="1"/>
</dbReference>
<proteinExistence type="predicted"/>
<dbReference type="Pfam" id="PF13620">
    <property type="entry name" value="CarboxypepD_reg"/>
    <property type="match status" value="1"/>
</dbReference>
<feature type="domain" description="OmpA-like" evidence="6">
    <location>
        <begin position="524"/>
        <end position="646"/>
    </location>
</feature>
<dbReference type="PROSITE" id="PS51123">
    <property type="entry name" value="OMPA_2"/>
    <property type="match status" value="1"/>
</dbReference>
<dbReference type="InterPro" id="IPR006665">
    <property type="entry name" value="OmpA-like"/>
</dbReference>
<evidence type="ECO:0000256" key="4">
    <source>
        <dbReference type="PROSITE-ProRule" id="PRU00473"/>
    </source>
</evidence>
<dbReference type="InterPro" id="IPR011990">
    <property type="entry name" value="TPR-like_helical_dom_sf"/>
</dbReference>
<dbReference type="GO" id="GO:0009279">
    <property type="term" value="C:cell outer membrane"/>
    <property type="evidence" value="ECO:0007669"/>
    <property type="project" value="UniProtKB-SubCell"/>
</dbReference>
<sequence length="646" mass="72769">MKVKYTIYTIFLVLIALKGNAQTGIEKKADKDYAQYAYIDAIATYERVAEKGYKDEKMFQKLGNAYYFNGELIKAAKWYDALFAMNADQEPEYYYRYAQTLKATGDYAKADKTLEAFNKKINTDKRGILFENNKNYLEQIKANSGRFEIADAGINSTQTDYGSAYYDNKIVFASARDTGGVVRNTFKWTNKTFTNLYSAELKSDGTVGKPERFEKKINSKFNESTPVFTKDGKTMYFTRNNFLDGKRGRDEQKITLLKLYKADFTNGKWTNVTELPFNSNQYSTAHPALSKDEKKLYFASDMPGTLGQSDLYSVTINSDGSFGKPENLGPAINTEGRETFPFISAENELYFASDGRPGLGGLDVFVSRISKDGTFSAIQNLGAPINSKQDDFAFIIDNEKRNGFFSSNREGGNGNDDIYRFTEIRKLLCKQILKGIVVDLETSKIVDNAKVTLLDEQFNAIGEVVTGSDGSYTFNVDCGKNYHIRASKQDYETKELPVAIKTVTGETNVLVSLEKRIKPIGVGTDLAKTLDIPIIYFNLDKSYIRKDAAFELEKILAVMQQYPKMKIDVRSHTDSRQTAKYNIALSDRRAKSTIQWLVKNGIAPNRVTGKGYGESQLVNKCSDGVPCTEAEHQLNRRSEFIIVSME</sequence>
<dbReference type="InterPro" id="IPR006664">
    <property type="entry name" value="OMP_bac"/>
</dbReference>
<feature type="signal peptide" evidence="5">
    <location>
        <begin position="1"/>
        <end position="21"/>
    </location>
</feature>
<dbReference type="RefSeq" id="WP_264286986.1">
    <property type="nucleotide sequence ID" value="NZ_JAOZEV010000006.1"/>
</dbReference>
<comment type="subcellular location">
    <subcellularLocation>
        <location evidence="1">Cell outer membrane</location>
    </subcellularLocation>
</comment>
<dbReference type="SUPFAM" id="SSF49464">
    <property type="entry name" value="Carboxypeptidase regulatory domain-like"/>
    <property type="match status" value="1"/>
</dbReference>
<dbReference type="Gene3D" id="1.25.40.10">
    <property type="entry name" value="Tetratricopeptide repeat domain"/>
    <property type="match status" value="1"/>
</dbReference>
<dbReference type="Pfam" id="PF00691">
    <property type="entry name" value="OmpA"/>
    <property type="match status" value="1"/>
</dbReference>
<evidence type="ECO:0000313" key="8">
    <source>
        <dbReference type="Proteomes" id="UP001151133"/>
    </source>
</evidence>
<protein>
    <submittedName>
        <fullName evidence="7">OmpA family protein</fullName>
    </submittedName>
</protein>
<dbReference type="SUPFAM" id="SSF103088">
    <property type="entry name" value="OmpA-like"/>
    <property type="match status" value="1"/>
</dbReference>
<evidence type="ECO:0000256" key="5">
    <source>
        <dbReference type="SAM" id="SignalP"/>
    </source>
</evidence>
<evidence type="ECO:0000256" key="1">
    <source>
        <dbReference type="ARBA" id="ARBA00004442"/>
    </source>
</evidence>
<dbReference type="AlphaFoldDB" id="A0A9X2ZJP2"/>
<dbReference type="PANTHER" id="PTHR30329:SF21">
    <property type="entry name" value="LIPOPROTEIN YIAD-RELATED"/>
    <property type="match status" value="1"/>
</dbReference>
<dbReference type="PRINTS" id="PR01021">
    <property type="entry name" value="OMPADOMAIN"/>
</dbReference>
<dbReference type="InterPro" id="IPR036737">
    <property type="entry name" value="OmpA-like_sf"/>
</dbReference>
<evidence type="ECO:0000259" key="6">
    <source>
        <dbReference type="PROSITE" id="PS51123"/>
    </source>
</evidence>
<evidence type="ECO:0000256" key="3">
    <source>
        <dbReference type="ARBA" id="ARBA00023237"/>
    </source>
</evidence>
<dbReference type="Gene3D" id="2.60.40.1120">
    <property type="entry name" value="Carboxypeptidase-like, regulatory domain"/>
    <property type="match status" value="1"/>
</dbReference>
<dbReference type="Proteomes" id="UP001151133">
    <property type="component" value="Unassembled WGS sequence"/>
</dbReference>
<dbReference type="Pfam" id="PF07676">
    <property type="entry name" value="PD40"/>
    <property type="match status" value="3"/>
</dbReference>
<name>A0A9X2ZJP2_9FLAO</name>
<evidence type="ECO:0000313" key="7">
    <source>
        <dbReference type="EMBL" id="MCV9932746.1"/>
    </source>
</evidence>
<dbReference type="SUPFAM" id="SSF82171">
    <property type="entry name" value="DPP6 N-terminal domain-like"/>
    <property type="match status" value="1"/>
</dbReference>
<dbReference type="SUPFAM" id="SSF48452">
    <property type="entry name" value="TPR-like"/>
    <property type="match status" value="1"/>
</dbReference>
<keyword evidence="8" id="KW-1185">Reference proteome</keyword>
<dbReference type="Gene3D" id="3.30.1330.60">
    <property type="entry name" value="OmpA-like domain"/>
    <property type="match status" value="1"/>
</dbReference>
<feature type="chain" id="PRO_5040829598" evidence="5">
    <location>
        <begin position="22"/>
        <end position="646"/>
    </location>
</feature>
<dbReference type="InterPro" id="IPR008969">
    <property type="entry name" value="CarboxyPept-like_regulatory"/>
</dbReference>
<evidence type="ECO:0000256" key="2">
    <source>
        <dbReference type="ARBA" id="ARBA00023136"/>
    </source>
</evidence>
<dbReference type="InterPro" id="IPR050330">
    <property type="entry name" value="Bact_OuterMem_StrucFunc"/>
</dbReference>
<dbReference type="PANTHER" id="PTHR30329">
    <property type="entry name" value="STATOR ELEMENT OF FLAGELLAR MOTOR COMPLEX"/>
    <property type="match status" value="1"/>
</dbReference>
<keyword evidence="3" id="KW-0998">Cell outer membrane</keyword>
<dbReference type="Gene3D" id="2.120.10.30">
    <property type="entry name" value="TolB, C-terminal domain"/>
    <property type="match status" value="1"/>
</dbReference>
<reference evidence="7" key="1">
    <citation type="submission" date="2022-10" db="EMBL/GenBank/DDBJ databases">
        <title>Two novel species of Flavobacterium.</title>
        <authorList>
            <person name="Liu Q."/>
            <person name="Xin Y.-H."/>
        </authorList>
    </citation>
    <scope>NUCLEOTIDE SEQUENCE</scope>
    <source>
        <strain evidence="7">LS1R47</strain>
    </source>
</reference>
<dbReference type="InterPro" id="IPR011042">
    <property type="entry name" value="6-blade_b-propeller_TolB-like"/>
</dbReference>
<comment type="caution">
    <text evidence="7">The sequence shown here is derived from an EMBL/GenBank/DDBJ whole genome shotgun (WGS) entry which is preliminary data.</text>
</comment>
<accession>A0A9X2ZJP2</accession>
<dbReference type="InterPro" id="IPR011659">
    <property type="entry name" value="WD40"/>
</dbReference>
<keyword evidence="5" id="KW-0732">Signal</keyword>
<keyword evidence="2 4" id="KW-0472">Membrane</keyword>
<gene>
    <name evidence="7" type="ORF">OIU80_10670</name>
</gene>
<organism evidence="7 8">
    <name type="scientific">Flavobacterium frigoritolerans</name>
    <dbReference type="NCBI Taxonomy" id="2987686"/>
    <lineage>
        <taxon>Bacteria</taxon>
        <taxon>Pseudomonadati</taxon>
        <taxon>Bacteroidota</taxon>
        <taxon>Flavobacteriia</taxon>
        <taxon>Flavobacteriales</taxon>
        <taxon>Flavobacteriaceae</taxon>
        <taxon>Flavobacterium</taxon>
    </lineage>
</organism>